<dbReference type="Gene3D" id="3.40.50.1820">
    <property type="entry name" value="alpha/beta hydrolase"/>
    <property type="match status" value="1"/>
</dbReference>
<evidence type="ECO:0000313" key="4">
    <source>
        <dbReference type="Proteomes" id="UP001210231"/>
    </source>
</evidence>
<dbReference type="GO" id="GO:0016787">
    <property type="term" value="F:hydrolase activity"/>
    <property type="evidence" value="ECO:0007669"/>
    <property type="project" value="UniProtKB-KW"/>
</dbReference>
<evidence type="ECO:0000256" key="1">
    <source>
        <dbReference type="SAM" id="Phobius"/>
    </source>
</evidence>
<dbReference type="InterPro" id="IPR022742">
    <property type="entry name" value="Hydrolase_4"/>
</dbReference>
<feature type="transmembrane region" description="Helical" evidence="1">
    <location>
        <begin position="28"/>
        <end position="45"/>
    </location>
</feature>
<dbReference type="PANTHER" id="PTHR12277:SF81">
    <property type="entry name" value="PROTEIN ABHD13"/>
    <property type="match status" value="1"/>
</dbReference>
<sequence length="292" mass="33001">MPIILLSSMAESNSFFIKFLNNLPFKKVIWAVLLYILVCGIYYNYQERFFFKPTPFGTDAAYQFENANFNVSYSPIIFDSANKFDVARFSPKTDSAKGVVIYFHGNSGNIGTQAKRVEVFTNNGYECWVMDYPGYGRSIGNFDLENIYSAAGQLYKMATAKYGPGQVIIYGFSFGTTIASNLATHKQSKAVILEAPLYNIQSLVKRYLFFIPVNALTKYEIQNNENISRIKAPVTIFHGTEDNTVPYKQSQKLVPLLNPKDKFITIENGTHKDVYTNPVYTDAIKQILGADQ</sequence>
<dbReference type="SUPFAM" id="SSF53474">
    <property type="entry name" value="alpha/beta-Hydrolases"/>
    <property type="match status" value="1"/>
</dbReference>
<keyword evidence="1" id="KW-0472">Membrane</keyword>
<dbReference type="Pfam" id="PF12146">
    <property type="entry name" value="Hydrolase_4"/>
    <property type="match status" value="1"/>
</dbReference>
<proteinExistence type="predicted"/>
<keyword evidence="1" id="KW-1133">Transmembrane helix</keyword>
<gene>
    <name evidence="3" type="ORF">O3P16_14910</name>
</gene>
<dbReference type="InterPro" id="IPR029058">
    <property type="entry name" value="AB_hydrolase_fold"/>
</dbReference>
<keyword evidence="3" id="KW-0378">Hydrolase</keyword>
<dbReference type="Proteomes" id="UP001210231">
    <property type="component" value="Unassembled WGS sequence"/>
</dbReference>
<name>A0ABT4UMM8_9BACT</name>
<feature type="domain" description="Serine aminopeptidase S33" evidence="2">
    <location>
        <begin position="95"/>
        <end position="204"/>
    </location>
</feature>
<accession>A0ABT4UMM8</accession>
<keyword evidence="1" id="KW-0812">Transmembrane</keyword>
<evidence type="ECO:0000259" key="2">
    <source>
        <dbReference type="Pfam" id="PF12146"/>
    </source>
</evidence>
<evidence type="ECO:0000313" key="3">
    <source>
        <dbReference type="EMBL" id="MDA3616104.1"/>
    </source>
</evidence>
<organism evidence="3 4">
    <name type="scientific">Polluticaenibacter yanchengensis</name>
    <dbReference type="NCBI Taxonomy" id="3014562"/>
    <lineage>
        <taxon>Bacteria</taxon>
        <taxon>Pseudomonadati</taxon>
        <taxon>Bacteroidota</taxon>
        <taxon>Chitinophagia</taxon>
        <taxon>Chitinophagales</taxon>
        <taxon>Chitinophagaceae</taxon>
        <taxon>Polluticaenibacter</taxon>
    </lineage>
</organism>
<dbReference type="PANTHER" id="PTHR12277">
    <property type="entry name" value="ALPHA/BETA HYDROLASE DOMAIN-CONTAINING PROTEIN"/>
    <property type="match status" value="1"/>
</dbReference>
<dbReference type="EMBL" id="JAQGEF010000022">
    <property type="protein sequence ID" value="MDA3616104.1"/>
    <property type="molecule type" value="Genomic_DNA"/>
</dbReference>
<keyword evidence="4" id="KW-1185">Reference proteome</keyword>
<reference evidence="3 4" key="1">
    <citation type="submission" date="2022-12" db="EMBL/GenBank/DDBJ databases">
        <title>Chitinophagaceae gen. sp. nov., a new member of the family Chitinophagaceae, isolated from soil in a chemical factory.</title>
        <authorList>
            <person name="Ke Z."/>
        </authorList>
    </citation>
    <scope>NUCLEOTIDE SEQUENCE [LARGE SCALE GENOMIC DNA]</scope>
    <source>
        <strain evidence="3 4">LY-5</strain>
    </source>
</reference>
<comment type="caution">
    <text evidence="3">The sequence shown here is derived from an EMBL/GenBank/DDBJ whole genome shotgun (WGS) entry which is preliminary data.</text>
</comment>
<protein>
    <submittedName>
        <fullName evidence="3">Alpha/beta fold hydrolase</fullName>
    </submittedName>
</protein>